<keyword evidence="10" id="KW-1185">Reference proteome</keyword>
<dbReference type="InterPro" id="IPR045249">
    <property type="entry name" value="HARBI1-like"/>
</dbReference>
<comment type="cofactor">
    <cofactor evidence="1">
        <name>a divalent metal cation</name>
        <dbReference type="ChEBI" id="CHEBI:60240"/>
    </cofactor>
</comment>
<dbReference type="InterPro" id="IPR027806">
    <property type="entry name" value="HARBI1_dom"/>
</dbReference>
<dbReference type="GO" id="GO:0005634">
    <property type="term" value="C:nucleus"/>
    <property type="evidence" value="ECO:0007669"/>
    <property type="project" value="UniProtKB-SubCell"/>
</dbReference>
<reference evidence="9 10" key="1">
    <citation type="journal article" date="2024" name="Insects">
        <title>An Improved Chromosome-Level Genome Assembly of the Firefly Pyrocoelia pectoralis.</title>
        <authorList>
            <person name="Fu X."/>
            <person name="Meyer-Rochow V.B."/>
            <person name="Ballantyne L."/>
            <person name="Zhu X."/>
        </authorList>
    </citation>
    <scope>NUCLEOTIDE SEQUENCE [LARGE SCALE GENOMIC DNA]</scope>
    <source>
        <strain evidence="9">XCY_ONT2</strain>
    </source>
</reference>
<feature type="domain" description="DDE Tnp4" evidence="8">
    <location>
        <begin position="155"/>
        <end position="305"/>
    </location>
</feature>
<name>A0AAN7UYW0_9COLE</name>
<dbReference type="PANTHER" id="PTHR22930:SF289">
    <property type="entry name" value="DDE TNP4 DOMAIN-CONTAINING PROTEIN-RELATED"/>
    <property type="match status" value="1"/>
</dbReference>
<sequence>MAFVEEEFFIDDDLDILDIVEFGFPRKIYNRTNHFEDLDNLTFFKRFRLTKNTVLHLLELIEVDFEYDNNLNNSVTPIDQLLAVLRFYASAGHLSTVSDFIGMDVSTASRIVAKVTRAIARLYPQFVKMLGPNDLIQAQTDFYRVVSFPRVIGCVDGTHIRIQSPGGEDPEVFRNRKGYFSINVQGICDANLTLLDVVARWPGSTNDSTIFNNSRIRRRFENNEFPNCLLLGDSGYIVRNYFLTPLLNPLLRNERLYNEAHIRSRNVIERCFGVWKRRFPVLAYGMRLKLNTVLQVIIATAVLHNLAKRMNEEEPPLPDDVNQEEVNYLIAIADIGDVPNINQNVHVNHFRDHLIRDYFSRL</sequence>
<keyword evidence="7" id="KW-0539">Nucleus</keyword>
<evidence type="ECO:0000256" key="7">
    <source>
        <dbReference type="ARBA" id="ARBA00023242"/>
    </source>
</evidence>
<dbReference type="PANTHER" id="PTHR22930">
    <property type="match status" value="1"/>
</dbReference>
<evidence type="ECO:0000256" key="1">
    <source>
        <dbReference type="ARBA" id="ARBA00001968"/>
    </source>
</evidence>
<evidence type="ECO:0000256" key="5">
    <source>
        <dbReference type="ARBA" id="ARBA00022723"/>
    </source>
</evidence>
<evidence type="ECO:0000256" key="6">
    <source>
        <dbReference type="ARBA" id="ARBA00022801"/>
    </source>
</evidence>
<evidence type="ECO:0000256" key="4">
    <source>
        <dbReference type="ARBA" id="ARBA00022722"/>
    </source>
</evidence>
<keyword evidence="5" id="KW-0479">Metal-binding</keyword>
<dbReference type="Proteomes" id="UP001329430">
    <property type="component" value="Chromosome 10"/>
</dbReference>
<evidence type="ECO:0000256" key="2">
    <source>
        <dbReference type="ARBA" id="ARBA00004123"/>
    </source>
</evidence>
<comment type="similarity">
    <text evidence="3">Belongs to the HARBI1 family.</text>
</comment>
<protein>
    <recommendedName>
        <fullName evidence="8">DDE Tnp4 domain-containing protein</fullName>
    </recommendedName>
</protein>
<accession>A0AAN7UYW0</accession>
<dbReference type="EMBL" id="JAVRBK010000010">
    <property type="protein sequence ID" value="KAK5638457.1"/>
    <property type="molecule type" value="Genomic_DNA"/>
</dbReference>
<dbReference type="Pfam" id="PF13359">
    <property type="entry name" value="DDE_Tnp_4"/>
    <property type="match status" value="1"/>
</dbReference>
<keyword evidence="4" id="KW-0540">Nuclease</keyword>
<dbReference type="GO" id="GO:0004518">
    <property type="term" value="F:nuclease activity"/>
    <property type="evidence" value="ECO:0007669"/>
    <property type="project" value="UniProtKB-KW"/>
</dbReference>
<dbReference type="GO" id="GO:0016787">
    <property type="term" value="F:hydrolase activity"/>
    <property type="evidence" value="ECO:0007669"/>
    <property type="project" value="UniProtKB-KW"/>
</dbReference>
<evidence type="ECO:0000256" key="3">
    <source>
        <dbReference type="ARBA" id="ARBA00006958"/>
    </source>
</evidence>
<gene>
    <name evidence="9" type="ORF">RI129_012752</name>
</gene>
<dbReference type="AlphaFoldDB" id="A0AAN7UYW0"/>
<evidence type="ECO:0000259" key="8">
    <source>
        <dbReference type="Pfam" id="PF13359"/>
    </source>
</evidence>
<comment type="subcellular location">
    <subcellularLocation>
        <location evidence="2">Nucleus</location>
    </subcellularLocation>
</comment>
<dbReference type="GO" id="GO:0046872">
    <property type="term" value="F:metal ion binding"/>
    <property type="evidence" value="ECO:0007669"/>
    <property type="project" value="UniProtKB-KW"/>
</dbReference>
<comment type="caution">
    <text evidence="9">The sequence shown here is derived from an EMBL/GenBank/DDBJ whole genome shotgun (WGS) entry which is preliminary data.</text>
</comment>
<organism evidence="9 10">
    <name type="scientific">Pyrocoelia pectoralis</name>
    <dbReference type="NCBI Taxonomy" id="417401"/>
    <lineage>
        <taxon>Eukaryota</taxon>
        <taxon>Metazoa</taxon>
        <taxon>Ecdysozoa</taxon>
        <taxon>Arthropoda</taxon>
        <taxon>Hexapoda</taxon>
        <taxon>Insecta</taxon>
        <taxon>Pterygota</taxon>
        <taxon>Neoptera</taxon>
        <taxon>Endopterygota</taxon>
        <taxon>Coleoptera</taxon>
        <taxon>Polyphaga</taxon>
        <taxon>Elateriformia</taxon>
        <taxon>Elateroidea</taxon>
        <taxon>Lampyridae</taxon>
        <taxon>Lampyrinae</taxon>
        <taxon>Pyrocoelia</taxon>
    </lineage>
</organism>
<evidence type="ECO:0000313" key="10">
    <source>
        <dbReference type="Proteomes" id="UP001329430"/>
    </source>
</evidence>
<evidence type="ECO:0000313" key="9">
    <source>
        <dbReference type="EMBL" id="KAK5638457.1"/>
    </source>
</evidence>
<keyword evidence="6" id="KW-0378">Hydrolase</keyword>
<proteinExistence type="inferred from homology"/>